<keyword evidence="2" id="KW-1185">Reference proteome</keyword>
<protein>
    <submittedName>
        <fullName evidence="1">Membrane protein</fullName>
    </submittedName>
</protein>
<sequence>MSRYRLRGAIFAAWALVVAVALVAVQGHEQTLAEGELALLQLAPVDPRSLMQGDYMALRFAADGELGLLSEAEAKDVETMPSFAHFTLDEQRRADFAGVGDTPARGRDTISMRIRRIDGGYSIGPNAFFFQEGTGEQFEAAQWGGFKVADDGTALLVSLHDAELQMIGSQQR</sequence>
<dbReference type="RefSeq" id="WP_150277381.1">
    <property type="nucleotide sequence ID" value="NZ_BMFF01000001.1"/>
</dbReference>
<organism evidence="1 2">
    <name type="scientific">Halopseudomonas salina</name>
    <dbReference type="NCBI Taxonomy" id="1323744"/>
    <lineage>
        <taxon>Bacteria</taxon>
        <taxon>Pseudomonadati</taxon>
        <taxon>Pseudomonadota</taxon>
        <taxon>Gammaproteobacteria</taxon>
        <taxon>Pseudomonadales</taxon>
        <taxon>Pseudomonadaceae</taxon>
        <taxon>Halopseudomonas</taxon>
    </lineage>
</organism>
<evidence type="ECO:0000313" key="2">
    <source>
        <dbReference type="Proteomes" id="UP000638188"/>
    </source>
</evidence>
<dbReference type="EMBL" id="BMFF01000001">
    <property type="protein sequence ID" value="GGC88459.1"/>
    <property type="molecule type" value="Genomic_DNA"/>
</dbReference>
<dbReference type="InterPro" id="IPR025833">
    <property type="entry name" value="GDYXXLXY"/>
</dbReference>
<reference evidence="2" key="1">
    <citation type="journal article" date="2019" name="Int. J. Syst. Evol. Microbiol.">
        <title>The Global Catalogue of Microorganisms (GCM) 10K type strain sequencing project: providing services to taxonomists for standard genome sequencing and annotation.</title>
        <authorList>
            <consortium name="The Broad Institute Genomics Platform"/>
            <consortium name="The Broad Institute Genome Sequencing Center for Infectious Disease"/>
            <person name="Wu L."/>
            <person name="Ma J."/>
        </authorList>
    </citation>
    <scope>NUCLEOTIDE SEQUENCE [LARGE SCALE GENOMIC DNA]</scope>
    <source>
        <strain evidence="2">CGMCC 1.12482</strain>
    </source>
</reference>
<dbReference type="Pfam" id="PF14345">
    <property type="entry name" value="GDYXXLXY"/>
    <property type="match status" value="1"/>
</dbReference>
<dbReference type="Proteomes" id="UP000638188">
    <property type="component" value="Unassembled WGS sequence"/>
</dbReference>
<name>A0ABQ1P0S3_9GAMM</name>
<accession>A0ABQ1P0S3</accession>
<comment type="caution">
    <text evidence="1">The sequence shown here is derived from an EMBL/GenBank/DDBJ whole genome shotgun (WGS) entry which is preliminary data.</text>
</comment>
<evidence type="ECO:0000313" key="1">
    <source>
        <dbReference type="EMBL" id="GGC88459.1"/>
    </source>
</evidence>
<proteinExistence type="predicted"/>
<gene>
    <name evidence="1" type="ORF">GCM10007418_05200</name>
</gene>